<feature type="compositionally biased region" description="Polar residues" evidence="1">
    <location>
        <begin position="448"/>
        <end position="460"/>
    </location>
</feature>
<feature type="region of interest" description="Disordered" evidence="1">
    <location>
        <begin position="218"/>
        <end position="287"/>
    </location>
</feature>
<feature type="region of interest" description="Disordered" evidence="1">
    <location>
        <begin position="372"/>
        <end position="505"/>
    </location>
</feature>
<feature type="compositionally biased region" description="Low complexity" evidence="1">
    <location>
        <begin position="119"/>
        <end position="132"/>
    </location>
</feature>
<feature type="compositionally biased region" description="Low complexity" evidence="1">
    <location>
        <begin position="417"/>
        <end position="426"/>
    </location>
</feature>
<evidence type="ECO:0000313" key="3">
    <source>
        <dbReference type="Proteomes" id="UP000268162"/>
    </source>
</evidence>
<dbReference type="GO" id="GO:0006260">
    <property type="term" value="P:DNA replication"/>
    <property type="evidence" value="ECO:0007669"/>
    <property type="project" value="UniProtKB-KW"/>
</dbReference>
<evidence type="ECO:0008006" key="4">
    <source>
        <dbReference type="Google" id="ProtNLM"/>
    </source>
</evidence>
<feature type="compositionally biased region" description="Basic and acidic residues" evidence="1">
    <location>
        <begin position="265"/>
        <end position="278"/>
    </location>
</feature>
<evidence type="ECO:0000313" key="2">
    <source>
        <dbReference type="EMBL" id="RKP35852.1"/>
    </source>
</evidence>
<dbReference type="STRING" id="215637.A0A4P9ZSZ8"/>
<gene>
    <name evidence="2" type="ORF">BJ085DRAFT_35165</name>
</gene>
<dbReference type="Proteomes" id="UP000268162">
    <property type="component" value="Unassembled WGS sequence"/>
</dbReference>
<dbReference type="InterPro" id="IPR027417">
    <property type="entry name" value="P-loop_NTPase"/>
</dbReference>
<proteinExistence type="predicted"/>
<dbReference type="PANTHER" id="PTHR23389:SF21">
    <property type="entry name" value="ATPASE FAMILY AAA DOMAIN-CONTAINING PROTEIN 5"/>
    <property type="match status" value="1"/>
</dbReference>
<name>A0A4P9ZSZ8_9FUNG</name>
<feature type="compositionally biased region" description="Polar residues" evidence="1">
    <location>
        <begin position="234"/>
        <end position="245"/>
    </location>
</feature>
<evidence type="ECO:0000256" key="1">
    <source>
        <dbReference type="SAM" id="MobiDB-lite"/>
    </source>
</evidence>
<organism evidence="2 3">
    <name type="scientific">Dimargaris cristalligena</name>
    <dbReference type="NCBI Taxonomy" id="215637"/>
    <lineage>
        <taxon>Eukaryota</taxon>
        <taxon>Fungi</taxon>
        <taxon>Fungi incertae sedis</taxon>
        <taxon>Zoopagomycota</taxon>
        <taxon>Kickxellomycotina</taxon>
        <taxon>Dimargaritomycetes</taxon>
        <taxon>Dimargaritales</taxon>
        <taxon>Dimargaritaceae</taxon>
        <taxon>Dimargaris</taxon>
    </lineage>
</organism>
<dbReference type="SUPFAM" id="SSF52540">
    <property type="entry name" value="P-loop containing nucleoside triphosphate hydrolases"/>
    <property type="match status" value="1"/>
</dbReference>
<feature type="compositionally biased region" description="Pro residues" evidence="1">
    <location>
        <begin position="406"/>
        <end position="416"/>
    </location>
</feature>
<dbReference type="GO" id="GO:0005634">
    <property type="term" value="C:nucleus"/>
    <property type="evidence" value="ECO:0007669"/>
    <property type="project" value="TreeGrafter"/>
</dbReference>
<sequence>MTCQDDLSRFLKQYGQNQTIQRNLTALLAKLSETSLNTNELSAIPISGDAPSLSTLPSDLRHCERLFQTPSTTALSPSQAALPWVEAYKPLKDSDICGNVPQVEYMVRWLEHWKLPGASDSTSATDAEASTVDETHVGFDRAQSAPSRVTDKSNPARPPVTRLPSLFRTEVSQSSSRSTKNKTADAGLPLTSDGFYRYSISDPIFDEDSSYTRLAAKGNDDEDFMSPRWKAVKRSNSTQRTGPSQKRSRSDNDTTGVAPPQSISEKCRPLRRSPREDITDPEFPLDPHLKASVAETPASPEGHLSNIILVLGPVGCGKTAAVYACAHQCNYKVLELNPGVRRSGKIVVQLLSEATQSHAVRGISASQSVMHQWARSVQAKHAAKPPPPKEAKPTSKSIKSFFKPAPQLPAPPPPLTSKPTRPSSPTQPAPANNTLARFWTAAPKEEPTGSQKAGPTQTKSKPANPPHPEAQPPKQVDPVDDAIILSDEEIPSPSWEKTDTDERAEGDVDDVAVETPCLTTLVDDSDSDGSTPSAVQTQPRQLLVLIEEVDIISESDRGFIGAIQAIARKSKRPIILTSNTMLSASTLQELGITKILNFEYPSPGALAAYLTLLTVREGGFEFTPATLHAVCRAYRGDIRHLLNQMEVYTRYRAKSSKANSDADCQTQLHAALARVRRYFGLLEPPLSTDSGTTKPYHLDARAFCQLLSFPSWPIPRPIVLSSRLDSEPTDDLSFVADFGPEGHCGGNFGDNQACKRGETSPFHRIALNYQSQLWPYLDASDSGCQSQPAPTLPALYDLLDRWPLQRNPTSESASARQTCQVLDGLADYYESLSSLDSTFGDATISQWRDLKLDNFDEGVYPEEREDAMQDRSLETEFNTTTAAYRACLGPLVAYRVTASSFAQDSEEETPPPPSLSADEMAFSAGLILSQTYPHASTNPNHTLFSAPMAAQGVPPIRAVLFFPITLGIINTSCQALACDYSTQLRQILATYHAHRQLALANNDTRAFRRAMRGYGQTIVQTMDPFLQQDPAEFTHDTYDSMLRTRYEVLQGLMKPLPVELRMVD</sequence>
<dbReference type="OrthoDB" id="10064318at2759"/>
<feature type="region of interest" description="Disordered" evidence="1">
    <location>
        <begin position="119"/>
        <end position="188"/>
    </location>
</feature>
<dbReference type="AlphaFoldDB" id="A0A4P9ZSZ8"/>
<reference evidence="3" key="1">
    <citation type="journal article" date="2018" name="Nat. Microbiol.">
        <title>Leveraging single-cell genomics to expand the fungal tree of life.</title>
        <authorList>
            <person name="Ahrendt S.R."/>
            <person name="Quandt C.A."/>
            <person name="Ciobanu D."/>
            <person name="Clum A."/>
            <person name="Salamov A."/>
            <person name="Andreopoulos B."/>
            <person name="Cheng J.F."/>
            <person name="Woyke T."/>
            <person name="Pelin A."/>
            <person name="Henrissat B."/>
            <person name="Reynolds N.K."/>
            <person name="Benny G.L."/>
            <person name="Smith M.E."/>
            <person name="James T.Y."/>
            <person name="Grigoriev I.V."/>
        </authorList>
    </citation>
    <scope>NUCLEOTIDE SEQUENCE [LARGE SCALE GENOMIC DNA]</scope>
    <source>
        <strain evidence="3">RSA 468</strain>
    </source>
</reference>
<dbReference type="Gene3D" id="3.40.50.300">
    <property type="entry name" value="P-loop containing nucleotide triphosphate hydrolases"/>
    <property type="match status" value="2"/>
</dbReference>
<dbReference type="EMBL" id="ML002771">
    <property type="protein sequence ID" value="RKP35852.1"/>
    <property type="molecule type" value="Genomic_DNA"/>
</dbReference>
<protein>
    <recommendedName>
        <fullName evidence="4">AAA+ ATPase domain-containing protein</fullName>
    </recommendedName>
</protein>
<feature type="compositionally biased region" description="Basic and acidic residues" evidence="1">
    <location>
        <begin position="496"/>
        <end position="505"/>
    </location>
</feature>
<accession>A0A4P9ZSZ8</accession>
<keyword evidence="3" id="KW-1185">Reference proteome</keyword>
<dbReference type="GO" id="GO:0003677">
    <property type="term" value="F:DNA binding"/>
    <property type="evidence" value="ECO:0007669"/>
    <property type="project" value="TreeGrafter"/>
</dbReference>
<dbReference type="PANTHER" id="PTHR23389">
    <property type="entry name" value="CHROMOSOME TRANSMISSION FIDELITY FACTOR 18"/>
    <property type="match status" value="1"/>
</dbReference>